<evidence type="ECO:0000313" key="2">
    <source>
        <dbReference type="EMBL" id="SME88904.1"/>
    </source>
</evidence>
<dbReference type="InterPro" id="IPR003741">
    <property type="entry name" value="LUD_dom"/>
</dbReference>
<dbReference type="PANTHER" id="PTHR43682:SF1">
    <property type="entry name" value="LACTATE UTILIZATION PROTEIN C"/>
    <property type="match status" value="1"/>
</dbReference>
<organism evidence="2 3">
    <name type="scientific">Desulfovibrio gilichinskyi</name>
    <dbReference type="NCBI Taxonomy" id="1519643"/>
    <lineage>
        <taxon>Bacteria</taxon>
        <taxon>Pseudomonadati</taxon>
        <taxon>Thermodesulfobacteriota</taxon>
        <taxon>Desulfovibrionia</taxon>
        <taxon>Desulfovibrionales</taxon>
        <taxon>Desulfovibrionaceae</taxon>
        <taxon>Desulfovibrio</taxon>
    </lineage>
</organism>
<protein>
    <submittedName>
        <fullName evidence="2">L-lactate dehydrogenase complex protein LldG</fullName>
    </submittedName>
</protein>
<sequence length="208" mass="22372">MTVDNGNVKLFTEKAGIASAVVSEVSSLEEAFQYTIDLCGKKEACKLLVSGCEEGLSSKAGELCEAKIGKTIAAPALSKKQFSSLEKLCSENGFVLLKDGMRKHLGGIDIGFSFVDHGIAETGTLVLNCRSEELRIATMVSEIHVVVLPKSKIVADSYDLESFMEECMKKADYTSFITGPSRTADIERVLAIGVHGPLELHILLLEGV</sequence>
<dbReference type="Gene3D" id="3.40.50.10420">
    <property type="entry name" value="NagB/RpiA/CoA transferase-like"/>
    <property type="match status" value="1"/>
</dbReference>
<feature type="domain" description="LUD" evidence="1">
    <location>
        <begin position="9"/>
        <end position="205"/>
    </location>
</feature>
<dbReference type="OrthoDB" id="9794187at2"/>
<dbReference type="InterPro" id="IPR037171">
    <property type="entry name" value="NagB/RpiA_transferase-like"/>
</dbReference>
<dbReference type="Pfam" id="PF02589">
    <property type="entry name" value="LUD_dom"/>
    <property type="match status" value="1"/>
</dbReference>
<dbReference type="SUPFAM" id="SSF100950">
    <property type="entry name" value="NagB/RpiA/CoA transferase-like"/>
    <property type="match status" value="1"/>
</dbReference>
<dbReference type="AlphaFoldDB" id="A0A1X7C304"/>
<evidence type="ECO:0000313" key="3">
    <source>
        <dbReference type="Proteomes" id="UP000192906"/>
    </source>
</evidence>
<accession>A0A1X7C304</accession>
<reference evidence="3" key="1">
    <citation type="submission" date="2017-04" db="EMBL/GenBank/DDBJ databases">
        <authorList>
            <person name="Varghese N."/>
            <person name="Submissions S."/>
        </authorList>
    </citation>
    <scope>NUCLEOTIDE SEQUENCE [LARGE SCALE GENOMIC DNA]</scope>
    <source>
        <strain evidence="3">K3S</strain>
    </source>
</reference>
<dbReference type="RefSeq" id="WP_085097083.1">
    <property type="nucleotide sequence ID" value="NZ_FWZU01000001.1"/>
</dbReference>
<dbReference type="InterPro" id="IPR024185">
    <property type="entry name" value="FTHF_cligase-like_sf"/>
</dbReference>
<gene>
    <name evidence="2" type="ORF">SAMN06295933_0220</name>
</gene>
<evidence type="ECO:0000259" key="1">
    <source>
        <dbReference type="Pfam" id="PF02589"/>
    </source>
</evidence>
<dbReference type="PANTHER" id="PTHR43682">
    <property type="entry name" value="LACTATE UTILIZATION PROTEIN C"/>
    <property type="match status" value="1"/>
</dbReference>
<dbReference type="STRING" id="1519643.SAMN06295933_0220"/>
<keyword evidence="3" id="KW-1185">Reference proteome</keyword>
<name>A0A1X7C304_9BACT</name>
<dbReference type="Proteomes" id="UP000192906">
    <property type="component" value="Unassembled WGS sequence"/>
</dbReference>
<proteinExistence type="predicted"/>
<dbReference type="EMBL" id="FWZU01000001">
    <property type="protein sequence ID" value="SME88904.1"/>
    <property type="molecule type" value="Genomic_DNA"/>
</dbReference>